<keyword evidence="2" id="KW-0503">Monooxygenase</keyword>
<proteinExistence type="inferred from homology"/>
<sequence length="407" mass="44652">MPAHVPAYLDLADPAFDVTSAAVHEAREQDWYAETPYGWAVLRYEQGTAVLKDRRFQQGNARWPAQNGVHDGPFVAWWAETLLSLEGADHLRLRRLLGPAFRSRAIEAMRPQFQQLAGELVDAFAGRGTCEFVSEFAEPYAARVLCLLLGLPESEWPQVAHWADDLGKSFGIQLKRDLPRIEAALAGLTGYVEEVVADRRTSPRDDLVSTLVLAHDQDDALSQRELVVGLVFLAFAGMETTRNQLGLALQTFLRHPDQWALLAARPELGAAAVEEVMRVNPTVTWVTREAVEDVDLFGLHVPAGGIVQVLSHASGTDPRAMGEQPGFDITAADRPPHSGFGGGVHHCLGHFVARTDMSVALPLLARRMPEVEADGPGEWLPVSGNTGPVRFPLRFRANDRDEAVDDA</sequence>
<dbReference type="GO" id="GO:0020037">
    <property type="term" value="F:heme binding"/>
    <property type="evidence" value="ECO:0007669"/>
    <property type="project" value="InterPro"/>
</dbReference>
<comment type="caution">
    <text evidence="3">The sequence shown here is derived from an EMBL/GenBank/DDBJ whole genome shotgun (WGS) entry which is preliminary data.</text>
</comment>
<dbReference type="GO" id="GO:0005506">
    <property type="term" value="F:iron ion binding"/>
    <property type="evidence" value="ECO:0007669"/>
    <property type="project" value="InterPro"/>
</dbReference>
<dbReference type="SUPFAM" id="SSF48264">
    <property type="entry name" value="Cytochrome P450"/>
    <property type="match status" value="1"/>
</dbReference>
<dbReference type="AlphaFoldDB" id="A0A930VI25"/>
<keyword evidence="2" id="KW-0479">Metal-binding</keyword>
<keyword evidence="2" id="KW-0349">Heme</keyword>
<evidence type="ECO:0000313" key="3">
    <source>
        <dbReference type="EMBL" id="MBF4765155.1"/>
    </source>
</evidence>
<gene>
    <name evidence="3" type="ORF">ISU07_18650</name>
</gene>
<evidence type="ECO:0000256" key="2">
    <source>
        <dbReference type="RuleBase" id="RU000461"/>
    </source>
</evidence>
<dbReference type="PRINTS" id="PR00359">
    <property type="entry name" value="BP450"/>
</dbReference>
<organism evidence="3 4">
    <name type="scientific">Nocardioides islandensis</name>
    <dbReference type="NCBI Taxonomy" id="433663"/>
    <lineage>
        <taxon>Bacteria</taxon>
        <taxon>Bacillati</taxon>
        <taxon>Actinomycetota</taxon>
        <taxon>Actinomycetes</taxon>
        <taxon>Propionibacteriales</taxon>
        <taxon>Nocardioidaceae</taxon>
        <taxon>Nocardioides</taxon>
    </lineage>
</organism>
<dbReference type="InterPro" id="IPR001128">
    <property type="entry name" value="Cyt_P450"/>
</dbReference>
<dbReference type="Gene3D" id="1.10.630.10">
    <property type="entry name" value="Cytochrome P450"/>
    <property type="match status" value="1"/>
</dbReference>
<dbReference type="InterPro" id="IPR017972">
    <property type="entry name" value="Cyt_P450_CS"/>
</dbReference>
<dbReference type="InterPro" id="IPR036396">
    <property type="entry name" value="Cyt_P450_sf"/>
</dbReference>
<dbReference type="PRINTS" id="PR00385">
    <property type="entry name" value="P450"/>
</dbReference>
<dbReference type="InterPro" id="IPR002397">
    <property type="entry name" value="Cyt_P450_B"/>
</dbReference>
<keyword evidence="4" id="KW-1185">Reference proteome</keyword>
<accession>A0A930VI25</accession>
<dbReference type="CDD" id="cd11038">
    <property type="entry name" value="CYP_AurH-like"/>
    <property type="match status" value="1"/>
</dbReference>
<comment type="similarity">
    <text evidence="1 2">Belongs to the cytochrome P450 family.</text>
</comment>
<keyword evidence="2" id="KW-0560">Oxidoreductase</keyword>
<dbReference type="Pfam" id="PF00067">
    <property type="entry name" value="p450"/>
    <property type="match status" value="1"/>
</dbReference>
<protein>
    <submittedName>
        <fullName evidence="3">Cytochrome P450</fullName>
    </submittedName>
</protein>
<dbReference type="GO" id="GO:0004497">
    <property type="term" value="F:monooxygenase activity"/>
    <property type="evidence" value="ECO:0007669"/>
    <property type="project" value="UniProtKB-KW"/>
</dbReference>
<evidence type="ECO:0000256" key="1">
    <source>
        <dbReference type="ARBA" id="ARBA00010617"/>
    </source>
</evidence>
<dbReference type="PANTHER" id="PTHR46696">
    <property type="entry name" value="P450, PUTATIVE (EUROFUNG)-RELATED"/>
    <property type="match status" value="1"/>
</dbReference>
<reference evidence="3" key="1">
    <citation type="submission" date="2020-11" db="EMBL/GenBank/DDBJ databases">
        <title>Nocardioides sp. nov., isolated from Soil of Cynanchum wilfordii Hemsley rhizosphere.</title>
        <authorList>
            <person name="Lee J.-S."/>
            <person name="Suh M.K."/>
            <person name="Kim J.-S."/>
        </authorList>
    </citation>
    <scope>NUCLEOTIDE SEQUENCE</scope>
    <source>
        <strain evidence="3">KCTC 19275</strain>
    </source>
</reference>
<dbReference type="PANTHER" id="PTHR46696:SF1">
    <property type="entry name" value="CYTOCHROME P450 YJIB-RELATED"/>
    <property type="match status" value="1"/>
</dbReference>
<dbReference type="RefSeq" id="WP_194708341.1">
    <property type="nucleotide sequence ID" value="NZ_JADKPN010000013.1"/>
</dbReference>
<dbReference type="GO" id="GO:0016705">
    <property type="term" value="F:oxidoreductase activity, acting on paired donors, with incorporation or reduction of molecular oxygen"/>
    <property type="evidence" value="ECO:0007669"/>
    <property type="project" value="InterPro"/>
</dbReference>
<evidence type="ECO:0000313" key="4">
    <source>
        <dbReference type="Proteomes" id="UP000640489"/>
    </source>
</evidence>
<dbReference type="EMBL" id="JADKPN010000013">
    <property type="protein sequence ID" value="MBF4765155.1"/>
    <property type="molecule type" value="Genomic_DNA"/>
</dbReference>
<dbReference type="PROSITE" id="PS00086">
    <property type="entry name" value="CYTOCHROME_P450"/>
    <property type="match status" value="1"/>
</dbReference>
<dbReference type="Proteomes" id="UP000640489">
    <property type="component" value="Unassembled WGS sequence"/>
</dbReference>
<keyword evidence="2" id="KW-0408">Iron</keyword>
<name>A0A930VI25_9ACTN</name>